<feature type="domain" description="Alpha/beta hydrolase fold-3" evidence="2">
    <location>
        <begin position="29"/>
        <end position="231"/>
    </location>
</feature>
<dbReference type="RefSeq" id="WP_246029602.1">
    <property type="nucleotide sequence ID" value="NZ_JBIUBA010000013.1"/>
</dbReference>
<dbReference type="AlphaFoldDB" id="A0A495X5X3"/>
<sequence length="272" mass="28580">MVHLGIPVPAGALPARVHRPAGDGPFPTLVWYHGGGWAVEPPVEDDTACRALCDAAGVVVVSVAHRPAPEHRFPAAVEDAYAALTWVAAHGAELGTDGRIAVGGEGAGGNLAAVVSLMARDHDGPRIALQLLAAPITAPPGDRESSVENGGFPTREDVERFFRQYARGEEDLDDPYLVPLAGELRGLPPALVLTAEFDPLRDEGEEYAHRLLDAGVPVTLVRYEGQLHGFFALPADRLSVSAQAHERAAAALRGAFAQALVVGEPGVDAQRT</sequence>
<dbReference type="InterPro" id="IPR050300">
    <property type="entry name" value="GDXG_lipolytic_enzyme"/>
</dbReference>
<keyword evidence="4" id="KW-1185">Reference proteome</keyword>
<reference evidence="3 4" key="1">
    <citation type="submission" date="2018-10" db="EMBL/GenBank/DDBJ databases">
        <title>Sequencing the genomes of 1000 actinobacteria strains.</title>
        <authorList>
            <person name="Klenk H.-P."/>
        </authorList>
    </citation>
    <scope>NUCLEOTIDE SEQUENCE [LARGE SCALE GENOMIC DNA]</scope>
    <source>
        <strain evidence="3 4">DSM 43911</strain>
    </source>
</reference>
<dbReference type="SUPFAM" id="SSF53474">
    <property type="entry name" value="alpha/beta-Hydrolases"/>
    <property type="match status" value="1"/>
</dbReference>
<comment type="caution">
    <text evidence="3">The sequence shown here is derived from an EMBL/GenBank/DDBJ whole genome shotgun (WGS) entry which is preliminary data.</text>
</comment>
<accession>A0A495X5X3</accession>
<keyword evidence="1" id="KW-0378">Hydrolase</keyword>
<dbReference type="PANTHER" id="PTHR48081">
    <property type="entry name" value="AB HYDROLASE SUPERFAMILY PROTEIN C4A8.06C"/>
    <property type="match status" value="1"/>
</dbReference>
<protein>
    <submittedName>
        <fullName evidence="3">Acetyl esterase</fullName>
    </submittedName>
</protein>
<dbReference type="Pfam" id="PF07859">
    <property type="entry name" value="Abhydrolase_3"/>
    <property type="match status" value="1"/>
</dbReference>
<evidence type="ECO:0000259" key="2">
    <source>
        <dbReference type="Pfam" id="PF07859"/>
    </source>
</evidence>
<dbReference type="GO" id="GO:0016787">
    <property type="term" value="F:hydrolase activity"/>
    <property type="evidence" value="ECO:0007669"/>
    <property type="project" value="UniProtKB-KW"/>
</dbReference>
<organism evidence="3 4">
    <name type="scientific">Saccharothrix variisporea</name>
    <dbReference type="NCBI Taxonomy" id="543527"/>
    <lineage>
        <taxon>Bacteria</taxon>
        <taxon>Bacillati</taxon>
        <taxon>Actinomycetota</taxon>
        <taxon>Actinomycetes</taxon>
        <taxon>Pseudonocardiales</taxon>
        <taxon>Pseudonocardiaceae</taxon>
        <taxon>Saccharothrix</taxon>
    </lineage>
</organism>
<dbReference type="EMBL" id="RBXR01000001">
    <property type="protein sequence ID" value="RKT68043.1"/>
    <property type="molecule type" value="Genomic_DNA"/>
</dbReference>
<proteinExistence type="predicted"/>
<dbReference type="Gene3D" id="3.40.50.1820">
    <property type="entry name" value="alpha/beta hydrolase"/>
    <property type="match status" value="1"/>
</dbReference>
<dbReference type="InterPro" id="IPR013094">
    <property type="entry name" value="AB_hydrolase_3"/>
</dbReference>
<dbReference type="PANTHER" id="PTHR48081:SF8">
    <property type="entry name" value="ALPHA_BETA HYDROLASE FOLD-3 DOMAIN-CONTAINING PROTEIN-RELATED"/>
    <property type="match status" value="1"/>
</dbReference>
<dbReference type="InterPro" id="IPR029058">
    <property type="entry name" value="AB_hydrolase_fold"/>
</dbReference>
<evidence type="ECO:0000313" key="4">
    <source>
        <dbReference type="Proteomes" id="UP000272729"/>
    </source>
</evidence>
<evidence type="ECO:0000313" key="3">
    <source>
        <dbReference type="EMBL" id="RKT68043.1"/>
    </source>
</evidence>
<dbReference type="Proteomes" id="UP000272729">
    <property type="component" value="Unassembled WGS sequence"/>
</dbReference>
<evidence type="ECO:0000256" key="1">
    <source>
        <dbReference type="ARBA" id="ARBA00022801"/>
    </source>
</evidence>
<gene>
    <name evidence="3" type="ORF">DFJ66_1224</name>
</gene>
<name>A0A495X5X3_9PSEU</name>